<gene>
    <name evidence="1" type="ORF">L1049_022390</name>
</gene>
<accession>A0AAP0RE80</accession>
<evidence type="ECO:0000313" key="1">
    <source>
        <dbReference type="EMBL" id="KAK9275131.1"/>
    </source>
</evidence>
<sequence>MDFLLQPVPAFPNSAKSTSPFDLNDETSQVQIPMFPNSVASLQGALPNMSATLGLLRTSGLGVHSPQLMPPLSPSYSSMMPPSILSFLIHLFKVGF</sequence>
<keyword evidence="2" id="KW-1185">Reference proteome</keyword>
<dbReference type="EMBL" id="JBBPBK010000011">
    <property type="protein sequence ID" value="KAK9275131.1"/>
    <property type="molecule type" value="Genomic_DNA"/>
</dbReference>
<protein>
    <submittedName>
        <fullName evidence="1">Uncharacterized protein</fullName>
    </submittedName>
</protein>
<evidence type="ECO:0000313" key="2">
    <source>
        <dbReference type="Proteomes" id="UP001415857"/>
    </source>
</evidence>
<organism evidence="1 2">
    <name type="scientific">Liquidambar formosana</name>
    <name type="common">Formosan gum</name>
    <dbReference type="NCBI Taxonomy" id="63359"/>
    <lineage>
        <taxon>Eukaryota</taxon>
        <taxon>Viridiplantae</taxon>
        <taxon>Streptophyta</taxon>
        <taxon>Embryophyta</taxon>
        <taxon>Tracheophyta</taxon>
        <taxon>Spermatophyta</taxon>
        <taxon>Magnoliopsida</taxon>
        <taxon>eudicotyledons</taxon>
        <taxon>Gunneridae</taxon>
        <taxon>Pentapetalae</taxon>
        <taxon>Saxifragales</taxon>
        <taxon>Altingiaceae</taxon>
        <taxon>Liquidambar</taxon>
    </lineage>
</organism>
<dbReference type="AlphaFoldDB" id="A0AAP0RE80"/>
<comment type="caution">
    <text evidence="1">The sequence shown here is derived from an EMBL/GenBank/DDBJ whole genome shotgun (WGS) entry which is preliminary data.</text>
</comment>
<reference evidence="1 2" key="1">
    <citation type="journal article" date="2024" name="Plant J.">
        <title>Genome sequences and population genomics reveal climatic adaptation and genomic divergence between two closely related sweetgum species.</title>
        <authorList>
            <person name="Xu W.Q."/>
            <person name="Ren C.Q."/>
            <person name="Zhang X.Y."/>
            <person name="Comes H.P."/>
            <person name="Liu X.H."/>
            <person name="Li Y.G."/>
            <person name="Kettle C.J."/>
            <person name="Jalonen R."/>
            <person name="Gaisberger H."/>
            <person name="Ma Y.Z."/>
            <person name="Qiu Y.X."/>
        </authorList>
    </citation>
    <scope>NUCLEOTIDE SEQUENCE [LARGE SCALE GENOMIC DNA]</scope>
    <source>
        <strain evidence="1">Hangzhou</strain>
    </source>
</reference>
<dbReference type="Proteomes" id="UP001415857">
    <property type="component" value="Unassembled WGS sequence"/>
</dbReference>
<name>A0AAP0RE80_LIQFO</name>
<proteinExistence type="predicted"/>